<sequence length="791" mass="88134">MNLSKIIRAIIGLFFITLSHFSFAQQQTALVKGQVLTADSKLAESINVVITPLNVGTTTSKDGVYKFNNIPYGDYTIAFSLIGMETKTINIRVDATVTSIPDVVLSENEEELEEVLIVAERLNQFAQKESEYVAKVPLKNINNPQSYSIVTGALLEEQLNTDLPSAFKSITGGGYVESNDGNVSVYLRGFRSDVHLRNGGIAWIKAPIDPQNIERIELIKGPGSLFYGANVNNIANYGGVVNKVTKQAYNGKKLELGYIAGSWEQNRVTLDYNTVLDEDETVFFRLNGAYNSENSFQDQGIKREFMVAPSLTFNITDRLTTTFNLEYNQSERNLYFARGLSTSLITDEVNSWDDLNWDYDTSYGSNGMAGYFASTVMQVMVDYKLSDTWTSKTTFTNASLFTDANYLRVVMSDENTVDRYYLQLDPRESGNTHIQQDFLNVIDGEKLDNKLVTGMSYLNNFDDTQRTGVWNAVDAVDVNDPVIVGMTNEEFESNIADQTKNKTVTKFKTIGIYAFDALTIADKITLAAGLRFDRYMGANTVYNGADLSNGYNQNALSTKLGIAYNPFQDQASFFVNYMDGLSNNAPSDNGTGEIITWDAERAKQFEVGTKLNFFNGKLKSTISYYNINIDNDIITNEDGVSVQEGETLSKGFEIDIIANPFPGFNVVAGYTKNNATLEKVSAGSENTVGNSLTYTPETVWNFWLSYHILKGKTKGLGFGFGANHMSEIYNSTANTFGSEAYSIFDSTVFYQKEKYRVSLKANNMFDTSYYNGYGIPQDPFNFSVGLTYNVF</sequence>
<evidence type="ECO:0000313" key="20">
    <source>
        <dbReference type="Proteomes" id="UP001231587"/>
    </source>
</evidence>
<evidence type="ECO:0000256" key="6">
    <source>
        <dbReference type="ARBA" id="ARBA00022729"/>
    </source>
</evidence>
<keyword evidence="17" id="KW-0675">Receptor</keyword>
<feature type="chain" id="PRO_5040739010" evidence="14">
    <location>
        <begin position="25"/>
        <end position="791"/>
    </location>
</feature>
<dbReference type="InterPro" id="IPR036942">
    <property type="entry name" value="Beta-barrel_TonB_sf"/>
</dbReference>
<protein>
    <submittedName>
        <fullName evidence="17">Iron complex outermembrane receptor protein</fullName>
    </submittedName>
</protein>
<evidence type="ECO:0000256" key="3">
    <source>
        <dbReference type="ARBA" id="ARBA00022452"/>
    </source>
</evidence>
<keyword evidence="9 13" id="KW-0798">TonB box</keyword>
<dbReference type="InterPro" id="IPR012910">
    <property type="entry name" value="Plug_dom"/>
</dbReference>
<feature type="signal peptide" evidence="14">
    <location>
        <begin position="1"/>
        <end position="24"/>
    </location>
</feature>
<dbReference type="PROSITE" id="PS52016">
    <property type="entry name" value="TONB_DEPENDENT_REC_3"/>
    <property type="match status" value="1"/>
</dbReference>
<keyword evidence="8" id="KW-0406">Ion transport</keyword>
<dbReference type="PANTHER" id="PTHR32552">
    <property type="entry name" value="FERRICHROME IRON RECEPTOR-RELATED"/>
    <property type="match status" value="1"/>
</dbReference>
<evidence type="ECO:0000256" key="13">
    <source>
        <dbReference type="RuleBase" id="RU003357"/>
    </source>
</evidence>
<dbReference type="Proteomes" id="UP001138672">
    <property type="component" value="Unassembled WGS sequence"/>
</dbReference>
<keyword evidence="7" id="KW-0408">Iron</keyword>
<comment type="similarity">
    <text evidence="12 13">Belongs to the TonB-dependent receptor family.</text>
</comment>
<evidence type="ECO:0000256" key="8">
    <source>
        <dbReference type="ARBA" id="ARBA00023065"/>
    </source>
</evidence>
<evidence type="ECO:0000256" key="14">
    <source>
        <dbReference type="SAM" id="SignalP"/>
    </source>
</evidence>
<keyword evidence="11 12" id="KW-0998">Cell outer membrane</keyword>
<feature type="domain" description="TonB-dependent receptor-like beta-barrel" evidence="15">
    <location>
        <begin position="313"/>
        <end position="763"/>
    </location>
</feature>
<evidence type="ECO:0000313" key="18">
    <source>
        <dbReference type="EMBL" id="MDQ0336056.1"/>
    </source>
</evidence>
<evidence type="ECO:0000256" key="2">
    <source>
        <dbReference type="ARBA" id="ARBA00022448"/>
    </source>
</evidence>
<keyword evidence="10 12" id="KW-0472">Membrane</keyword>
<dbReference type="AlphaFoldDB" id="A0A9X0YP35"/>
<evidence type="ECO:0000259" key="15">
    <source>
        <dbReference type="Pfam" id="PF00593"/>
    </source>
</evidence>
<evidence type="ECO:0000256" key="7">
    <source>
        <dbReference type="ARBA" id="ARBA00023004"/>
    </source>
</evidence>
<dbReference type="Gene3D" id="2.170.130.10">
    <property type="entry name" value="TonB-dependent receptor, plug domain"/>
    <property type="match status" value="1"/>
</dbReference>
<keyword evidence="2 12" id="KW-0813">Transport</keyword>
<dbReference type="EMBL" id="JAGGJQ010000007">
    <property type="protein sequence ID" value="MBP1840531.1"/>
    <property type="molecule type" value="Genomic_DNA"/>
</dbReference>
<dbReference type="GO" id="GO:0015344">
    <property type="term" value="F:siderophore uptake transmembrane transporter activity"/>
    <property type="evidence" value="ECO:0007669"/>
    <property type="project" value="TreeGrafter"/>
</dbReference>
<evidence type="ECO:0000256" key="5">
    <source>
        <dbReference type="ARBA" id="ARBA00022692"/>
    </source>
</evidence>
<dbReference type="Pfam" id="PF13715">
    <property type="entry name" value="CarbopepD_reg_2"/>
    <property type="match status" value="1"/>
</dbReference>
<evidence type="ECO:0000256" key="1">
    <source>
        <dbReference type="ARBA" id="ARBA00004571"/>
    </source>
</evidence>
<evidence type="ECO:0000256" key="4">
    <source>
        <dbReference type="ARBA" id="ARBA00022496"/>
    </source>
</evidence>
<dbReference type="Pfam" id="PF00593">
    <property type="entry name" value="TonB_dep_Rec_b-barrel"/>
    <property type="match status" value="1"/>
</dbReference>
<dbReference type="InterPro" id="IPR013784">
    <property type="entry name" value="Carb-bd-like_fold"/>
</dbReference>
<evidence type="ECO:0000256" key="10">
    <source>
        <dbReference type="ARBA" id="ARBA00023136"/>
    </source>
</evidence>
<dbReference type="PANTHER" id="PTHR32552:SF68">
    <property type="entry name" value="FERRICHROME OUTER MEMBRANE TRANSPORTER_PHAGE RECEPTOR"/>
    <property type="match status" value="1"/>
</dbReference>
<dbReference type="Pfam" id="PF07715">
    <property type="entry name" value="Plug"/>
    <property type="match status" value="1"/>
</dbReference>
<dbReference type="SUPFAM" id="SSF56935">
    <property type="entry name" value="Porins"/>
    <property type="match status" value="1"/>
</dbReference>
<dbReference type="RefSeq" id="WP_057779887.1">
    <property type="nucleotide sequence ID" value="NZ_JAGGJQ010000007.1"/>
</dbReference>
<dbReference type="Gene3D" id="2.40.170.20">
    <property type="entry name" value="TonB-dependent receptor, beta-barrel domain"/>
    <property type="match status" value="1"/>
</dbReference>
<evidence type="ECO:0000259" key="16">
    <source>
        <dbReference type="Pfam" id="PF07715"/>
    </source>
</evidence>
<dbReference type="Gene3D" id="2.60.40.1120">
    <property type="entry name" value="Carboxypeptidase-like, regulatory domain"/>
    <property type="match status" value="1"/>
</dbReference>
<proteinExistence type="inferred from homology"/>
<dbReference type="InterPro" id="IPR000531">
    <property type="entry name" value="Beta-barrel_TonB"/>
</dbReference>
<feature type="domain" description="TonB-dependent receptor plug" evidence="16">
    <location>
        <begin position="141"/>
        <end position="230"/>
    </location>
</feature>
<gene>
    <name evidence="17" type="ORF">J2Z56_002461</name>
    <name evidence="18" type="ORF">J2Z57_002508</name>
</gene>
<dbReference type="EMBL" id="JAUSUU010000007">
    <property type="protein sequence ID" value="MDQ0336056.1"/>
    <property type="molecule type" value="Genomic_DNA"/>
</dbReference>
<dbReference type="SUPFAM" id="SSF49452">
    <property type="entry name" value="Starch-binding domain-like"/>
    <property type="match status" value="1"/>
</dbReference>
<evidence type="ECO:0000256" key="9">
    <source>
        <dbReference type="ARBA" id="ARBA00023077"/>
    </source>
</evidence>
<keyword evidence="3 12" id="KW-1134">Transmembrane beta strand</keyword>
<keyword evidence="6 14" id="KW-0732">Signal</keyword>
<dbReference type="GO" id="GO:0009279">
    <property type="term" value="C:cell outer membrane"/>
    <property type="evidence" value="ECO:0007669"/>
    <property type="project" value="UniProtKB-SubCell"/>
</dbReference>
<evidence type="ECO:0000256" key="11">
    <source>
        <dbReference type="ARBA" id="ARBA00023237"/>
    </source>
</evidence>
<dbReference type="InterPro" id="IPR037066">
    <property type="entry name" value="Plug_dom_sf"/>
</dbReference>
<organism evidence="17 19">
    <name type="scientific">Formosa algae</name>
    <dbReference type="NCBI Taxonomy" id="225843"/>
    <lineage>
        <taxon>Bacteria</taxon>
        <taxon>Pseudomonadati</taxon>
        <taxon>Bacteroidota</taxon>
        <taxon>Flavobacteriia</taxon>
        <taxon>Flavobacteriales</taxon>
        <taxon>Flavobacteriaceae</taxon>
        <taxon>Formosa</taxon>
    </lineage>
</organism>
<name>A0A9X0YP35_9FLAO</name>
<dbReference type="Proteomes" id="UP001231587">
    <property type="component" value="Unassembled WGS sequence"/>
</dbReference>
<evidence type="ECO:0000256" key="12">
    <source>
        <dbReference type="PROSITE-ProRule" id="PRU01360"/>
    </source>
</evidence>
<dbReference type="GO" id="GO:0030246">
    <property type="term" value="F:carbohydrate binding"/>
    <property type="evidence" value="ECO:0007669"/>
    <property type="project" value="InterPro"/>
</dbReference>
<dbReference type="InterPro" id="IPR039426">
    <property type="entry name" value="TonB-dep_rcpt-like"/>
</dbReference>
<dbReference type="OrthoDB" id="9775095at2"/>
<keyword evidence="20" id="KW-1185">Reference proteome</keyword>
<evidence type="ECO:0000313" key="19">
    <source>
        <dbReference type="Proteomes" id="UP001138672"/>
    </source>
</evidence>
<comment type="subcellular location">
    <subcellularLocation>
        <location evidence="1 12">Cell outer membrane</location>
        <topology evidence="1 12">Multi-pass membrane protein</topology>
    </subcellularLocation>
</comment>
<reference evidence="17" key="1">
    <citation type="submission" date="2021-03" db="EMBL/GenBank/DDBJ databases">
        <title>Genomic Encyclopedia of Type Strains, Phase IV (KMG-IV): sequencing the most valuable type-strain genomes for metagenomic binning, comparative biology and taxonomic classification.</title>
        <authorList>
            <person name="Goeker M."/>
        </authorList>
    </citation>
    <scope>NUCLEOTIDE SEQUENCE</scope>
    <source>
        <strain evidence="17">DSM 15523</strain>
        <strain evidence="18 20">DSM 16476</strain>
    </source>
</reference>
<accession>A0A9X0YP35</accession>
<comment type="caution">
    <text evidence="17">The sequence shown here is derived from an EMBL/GenBank/DDBJ whole genome shotgun (WGS) entry which is preliminary data.</text>
</comment>
<evidence type="ECO:0000313" key="17">
    <source>
        <dbReference type="EMBL" id="MBP1840531.1"/>
    </source>
</evidence>
<keyword evidence="5 12" id="KW-0812">Transmembrane</keyword>
<keyword evidence="4" id="KW-0410">Iron transport</keyword>